<keyword evidence="2" id="KW-0472">Membrane</keyword>
<dbReference type="Gene3D" id="2.40.260.10">
    <property type="entry name" value="Sortase"/>
    <property type="match status" value="1"/>
</dbReference>
<dbReference type="RefSeq" id="WP_378036860.1">
    <property type="nucleotide sequence ID" value="NZ_JBHSIV010000014.1"/>
</dbReference>
<dbReference type="InterPro" id="IPR023365">
    <property type="entry name" value="Sortase_dom-sf"/>
</dbReference>
<comment type="caution">
    <text evidence="3">The sequence shown here is derived from an EMBL/GenBank/DDBJ whole genome shotgun (WGS) entry which is preliminary data.</text>
</comment>
<evidence type="ECO:0000256" key="1">
    <source>
        <dbReference type="ARBA" id="ARBA00022801"/>
    </source>
</evidence>
<evidence type="ECO:0000256" key="2">
    <source>
        <dbReference type="SAM" id="Phobius"/>
    </source>
</evidence>
<keyword evidence="1" id="KW-0378">Hydrolase</keyword>
<keyword evidence="2" id="KW-0812">Transmembrane</keyword>
<protein>
    <submittedName>
        <fullName evidence="3">Class F sortase</fullName>
    </submittedName>
</protein>
<dbReference type="Proteomes" id="UP001595947">
    <property type="component" value="Unassembled WGS sequence"/>
</dbReference>
<dbReference type="CDD" id="cd05829">
    <property type="entry name" value="Sortase_F"/>
    <property type="match status" value="1"/>
</dbReference>
<reference evidence="4" key="1">
    <citation type="journal article" date="2019" name="Int. J. Syst. Evol. Microbiol.">
        <title>The Global Catalogue of Microorganisms (GCM) 10K type strain sequencing project: providing services to taxonomists for standard genome sequencing and annotation.</title>
        <authorList>
            <consortium name="The Broad Institute Genomics Platform"/>
            <consortium name="The Broad Institute Genome Sequencing Center for Infectious Disease"/>
            <person name="Wu L."/>
            <person name="Ma J."/>
        </authorList>
    </citation>
    <scope>NUCLEOTIDE SEQUENCE [LARGE SCALE GENOMIC DNA]</scope>
    <source>
        <strain evidence="4">CGMCC 4.7093</strain>
    </source>
</reference>
<keyword evidence="2" id="KW-1133">Transmembrane helix</keyword>
<gene>
    <name evidence="3" type="ORF">ACFPBZ_14935</name>
</gene>
<dbReference type="EMBL" id="JBHSIV010000014">
    <property type="protein sequence ID" value="MFC5063514.1"/>
    <property type="molecule type" value="Genomic_DNA"/>
</dbReference>
<accession>A0ABV9YNF0</accession>
<dbReference type="InterPro" id="IPR005754">
    <property type="entry name" value="Sortase"/>
</dbReference>
<name>A0ABV9YNF0_9PSEU</name>
<evidence type="ECO:0000313" key="4">
    <source>
        <dbReference type="Proteomes" id="UP001595947"/>
    </source>
</evidence>
<dbReference type="SUPFAM" id="SSF63817">
    <property type="entry name" value="Sortase"/>
    <property type="match status" value="1"/>
</dbReference>
<dbReference type="NCBIfam" id="NF033748">
    <property type="entry name" value="class_F_sortase"/>
    <property type="match status" value="1"/>
</dbReference>
<evidence type="ECO:0000313" key="3">
    <source>
        <dbReference type="EMBL" id="MFC5063514.1"/>
    </source>
</evidence>
<proteinExistence type="predicted"/>
<feature type="transmembrane region" description="Helical" evidence="2">
    <location>
        <begin position="20"/>
        <end position="41"/>
    </location>
</feature>
<organism evidence="3 4">
    <name type="scientific">Actinomycetospora atypica</name>
    <dbReference type="NCBI Taxonomy" id="1290095"/>
    <lineage>
        <taxon>Bacteria</taxon>
        <taxon>Bacillati</taxon>
        <taxon>Actinomycetota</taxon>
        <taxon>Actinomycetes</taxon>
        <taxon>Pseudonocardiales</taxon>
        <taxon>Pseudonocardiaceae</taxon>
        <taxon>Actinomycetospora</taxon>
    </lineage>
</organism>
<dbReference type="Pfam" id="PF04203">
    <property type="entry name" value="Sortase"/>
    <property type="match status" value="1"/>
</dbReference>
<dbReference type="InterPro" id="IPR042001">
    <property type="entry name" value="Sortase_F"/>
</dbReference>
<keyword evidence="4" id="KW-1185">Reference proteome</keyword>
<sequence>MSESSVETPPNRGPSRSDGITTKIGIGLVVVLALVALVAAATSGGSSKGEYTLLASSKPTSVSVPSIGAESSLIALGQKQDGSLEVPPLSNPMQASWYDKSPTPGEIGPSVVLGHVNGGGKPGIFYRLKDVKAGDQVLVNREDGQTAVFTVSQIDTVPKAAFPPEVYADTPDSQLRLITCGGVFDPAAKSYEANIIVYANLTEVRKT</sequence>